<dbReference type="Gene3D" id="1.20.210.10">
    <property type="entry name" value="Cytochrome c oxidase-like, subunit I domain"/>
    <property type="match status" value="1"/>
</dbReference>
<dbReference type="Pfam" id="PF00115">
    <property type="entry name" value="COX1"/>
    <property type="match status" value="1"/>
</dbReference>
<dbReference type="PRINTS" id="PR01165">
    <property type="entry name" value="CYCOXIDASEI"/>
</dbReference>
<keyword evidence="5" id="KW-1133">Transmembrane helix</keyword>
<dbReference type="InterPro" id="IPR036927">
    <property type="entry name" value="Cyt_c_oxase-like_su1_sf"/>
</dbReference>
<feature type="transmembrane region" description="Helical" evidence="5">
    <location>
        <begin position="159"/>
        <end position="188"/>
    </location>
</feature>
<gene>
    <name evidence="7" type="ORF">AB6A68_00685</name>
</gene>
<protein>
    <submittedName>
        <fullName evidence="7">Cbb3-type cytochrome c oxidase subunit I</fullName>
    </submittedName>
</protein>
<feature type="transmembrane region" description="Helical" evidence="5">
    <location>
        <begin position="242"/>
        <end position="268"/>
    </location>
</feature>
<dbReference type="PROSITE" id="PS50855">
    <property type="entry name" value="COX1"/>
    <property type="match status" value="1"/>
</dbReference>
<feature type="region of interest" description="Disordered" evidence="4">
    <location>
        <begin position="621"/>
        <end position="651"/>
    </location>
</feature>
<feature type="transmembrane region" description="Helical" evidence="5">
    <location>
        <begin position="57"/>
        <end position="78"/>
    </location>
</feature>
<keyword evidence="5" id="KW-0812">Transmembrane</keyword>
<proteinExistence type="predicted"/>
<feature type="transmembrane region" description="Helical" evidence="5">
    <location>
        <begin position="401"/>
        <end position="423"/>
    </location>
</feature>
<dbReference type="SUPFAM" id="SSF81442">
    <property type="entry name" value="Cytochrome c oxidase subunit I-like"/>
    <property type="match status" value="1"/>
</dbReference>
<evidence type="ECO:0000313" key="7">
    <source>
        <dbReference type="EMBL" id="MEX6428361.1"/>
    </source>
</evidence>
<feature type="transmembrane region" description="Helical" evidence="5">
    <location>
        <begin position="370"/>
        <end position="389"/>
    </location>
</feature>
<dbReference type="PANTHER" id="PTHR10422">
    <property type="entry name" value="CYTOCHROME C OXIDASE SUBUNIT 1"/>
    <property type="match status" value="1"/>
</dbReference>
<evidence type="ECO:0000256" key="2">
    <source>
        <dbReference type="ARBA" id="ARBA00022982"/>
    </source>
</evidence>
<feature type="compositionally biased region" description="Low complexity" evidence="4">
    <location>
        <begin position="633"/>
        <end position="651"/>
    </location>
</feature>
<dbReference type="InterPro" id="IPR023616">
    <property type="entry name" value="Cyt_c_oxase-like_su1_dom"/>
</dbReference>
<keyword evidence="5" id="KW-0472">Membrane</keyword>
<feature type="transmembrane region" description="Helical" evidence="5">
    <location>
        <begin position="280"/>
        <end position="302"/>
    </location>
</feature>
<feature type="transmembrane region" description="Helical" evidence="5">
    <location>
        <begin position="116"/>
        <end position="139"/>
    </location>
</feature>
<sequence length="651" mass="70440">MTAVSSPTGPARSAGTQRKRGLVPSVVSGVLLGVVGGLLAAFVMAQFAHGSRGINQIVVSGYVGWTIFFFIGIGAFNYPLRWGFGRTQPTHEDERELAGEGQGPWRYFRFCTDHKVVGIQYLITVFVLFTVGGIAAFLIRLEQSTPGAKFLVPNAYNTIVGVHGILMIAATVIMITGPFGNFILPIAIGARDMAFPRLNALSYWLLFAAIPVFLSVFALGGFPTGWTGYAPLADQANAGMDAYAFTIVLFGLSLGISAMNIVVTVVTLRAPGMRWNRLPVFVWGWTLSVLLGLVVFPSFMLAEILVLSDRIFGTAFYISALGGSEWLYEQLFWFMGHPEVYVIALPSMAVVAEVVSVFSRKPVYSYKAALGGFMGVAALSMIVWAHHLFWSGANTPLDAPFMLTTELISIPTGLIFLVVVGTFWRGRIWRSVPLLFALGFVFNFIIGGVTGLYLADVPTDAVFHGGMFVVAHFHFTLVGGMVFGFFAAVYYWFPKIFGRRLNDTLGRVHFWLFEIGFVGTFMALFYAGLHGEARWQANIPVKFATPNLIASLFACLLVAAVSIFGYNVISAWRSGPTADADEWGSKSLEWTVPTPVPLENFERIPVVTGSSYEYYDATSSIGADQPGYPGGPSVADGGSAVDGGASSPPGL</sequence>
<organism evidence="7 8">
    <name type="scientific">Ferrimicrobium acidiphilum</name>
    <dbReference type="NCBI Taxonomy" id="121039"/>
    <lineage>
        <taxon>Bacteria</taxon>
        <taxon>Bacillati</taxon>
        <taxon>Actinomycetota</taxon>
        <taxon>Acidimicrobiia</taxon>
        <taxon>Acidimicrobiales</taxon>
        <taxon>Acidimicrobiaceae</taxon>
        <taxon>Ferrimicrobium</taxon>
    </lineage>
</organism>
<comment type="function">
    <text evidence="3">Cytochrome c oxidase is the component of the respiratory chain that catalyzes the reduction of oxygen to water. Subunits 1-3 form the functional core of the enzyme complex. CO I is the catalytic subunit of the enzyme. Electrons originating in cytochrome c are transferred via the copper A center of subunit 2 and heme A of subunit 1 to the bimetallic center formed by heme A3 and copper B.</text>
</comment>
<name>A0ABV3XYH8_9ACTN</name>
<dbReference type="InterPro" id="IPR000883">
    <property type="entry name" value="Cyt_C_Oxase_1"/>
</dbReference>
<dbReference type="EMBL" id="JBFSHR010000002">
    <property type="protein sequence ID" value="MEX6428361.1"/>
    <property type="molecule type" value="Genomic_DNA"/>
</dbReference>
<dbReference type="RefSeq" id="WP_369084063.1">
    <property type="nucleotide sequence ID" value="NZ_JBFSHR010000002.1"/>
</dbReference>
<feature type="transmembrane region" description="Helical" evidence="5">
    <location>
        <begin position="21"/>
        <end position="45"/>
    </location>
</feature>
<comment type="caution">
    <text evidence="7">The sequence shown here is derived from an EMBL/GenBank/DDBJ whole genome shotgun (WGS) entry which is preliminary data.</text>
</comment>
<feature type="transmembrane region" description="Helical" evidence="5">
    <location>
        <begin position="548"/>
        <end position="569"/>
    </location>
</feature>
<feature type="transmembrane region" description="Helical" evidence="5">
    <location>
        <begin position="505"/>
        <end position="528"/>
    </location>
</feature>
<evidence type="ECO:0000256" key="5">
    <source>
        <dbReference type="SAM" id="Phobius"/>
    </source>
</evidence>
<feature type="domain" description="Cytochrome oxidase subunit I profile" evidence="6">
    <location>
        <begin position="105"/>
        <end position="608"/>
    </location>
</feature>
<keyword evidence="1" id="KW-0679">Respiratory chain</keyword>
<keyword evidence="2" id="KW-0249">Electron transport</keyword>
<feature type="transmembrane region" description="Helical" evidence="5">
    <location>
        <begin position="467"/>
        <end position="493"/>
    </location>
</feature>
<keyword evidence="8" id="KW-1185">Reference proteome</keyword>
<reference evidence="7 8" key="1">
    <citation type="submission" date="2024-07" db="EMBL/GenBank/DDBJ databases">
        <title>Draft Genome Sequence of Ferrimicrobium acidiphilum Strain YE2023, Isolated from a Pulp of Bioleach Reactor.</title>
        <authorList>
            <person name="Elkina Y.A."/>
            <person name="Bulaeva A.G."/>
            <person name="Beletsky A.V."/>
            <person name="Mardanov A.V."/>
        </authorList>
    </citation>
    <scope>NUCLEOTIDE SEQUENCE [LARGE SCALE GENOMIC DNA]</scope>
    <source>
        <strain evidence="7 8">YE2023</strain>
    </source>
</reference>
<feature type="transmembrane region" description="Helical" evidence="5">
    <location>
        <begin position="435"/>
        <end position="455"/>
    </location>
</feature>
<dbReference type="PANTHER" id="PTHR10422:SF18">
    <property type="entry name" value="CYTOCHROME C OXIDASE SUBUNIT 1"/>
    <property type="match status" value="1"/>
</dbReference>
<feature type="transmembrane region" description="Helical" evidence="5">
    <location>
        <begin position="200"/>
        <end position="222"/>
    </location>
</feature>
<dbReference type="Proteomes" id="UP001560267">
    <property type="component" value="Unassembled WGS sequence"/>
</dbReference>
<evidence type="ECO:0000313" key="8">
    <source>
        <dbReference type="Proteomes" id="UP001560267"/>
    </source>
</evidence>
<keyword evidence="1" id="KW-0813">Transport</keyword>
<accession>A0ABV3XYH8</accession>
<evidence type="ECO:0000256" key="3">
    <source>
        <dbReference type="ARBA" id="ARBA00025218"/>
    </source>
</evidence>
<evidence type="ECO:0000256" key="1">
    <source>
        <dbReference type="ARBA" id="ARBA00022660"/>
    </source>
</evidence>
<evidence type="ECO:0000256" key="4">
    <source>
        <dbReference type="SAM" id="MobiDB-lite"/>
    </source>
</evidence>
<feature type="transmembrane region" description="Helical" evidence="5">
    <location>
        <begin position="340"/>
        <end position="358"/>
    </location>
</feature>
<evidence type="ECO:0000259" key="6">
    <source>
        <dbReference type="PROSITE" id="PS50855"/>
    </source>
</evidence>